<evidence type="ECO:0000256" key="1">
    <source>
        <dbReference type="SAM" id="MobiDB-lite"/>
    </source>
</evidence>
<feature type="compositionally biased region" description="Polar residues" evidence="1">
    <location>
        <begin position="555"/>
        <end position="566"/>
    </location>
</feature>
<dbReference type="Pfam" id="PF13116">
    <property type="entry name" value="YhdP"/>
    <property type="match status" value="1"/>
</dbReference>
<comment type="caution">
    <text evidence="4">The sequence shown here is derived from an EMBL/GenBank/DDBJ whole genome shotgun (WGS) entry which is preliminary data.</text>
</comment>
<keyword evidence="2" id="KW-0472">Membrane</keyword>
<dbReference type="Proteomes" id="UP000306585">
    <property type="component" value="Unassembled WGS sequence"/>
</dbReference>
<dbReference type="PANTHER" id="PTHR30441:SF8">
    <property type="entry name" value="DUF748 DOMAIN-CONTAINING PROTEIN"/>
    <property type="match status" value="1"/>
</dbReference>
<gene>
    <name evidence="4" type="ORF">FEF65_02545</name>
</gene>
<evidence type="ECO:0000256" key="2">
    <source>
        <dbReference type="SAM" id="Phobius"/>
    </source>
</evidence>
<organism evidence="4 5">
    <name type="scientific">Mariprofundus erugo</name>
    <dbReference type="NCBI Taxonomy" id="2528639"/>
    <lineage>
        <taxon>Bacteria</taxon>
        <taxon>Pseudomonadati</taxon>
        <taxon>Pseudomonadota</taxon>
        <taxon>Candidatius Mariprofundia</taxon>
        <taxon>Mariprofundales</taxon>
        <taxon>Mariprofundaceae</taxon>
        <taxon>Mariprofundus</taxon>
    </lineage>
</organism>
<keyword evidence="2" id="KW-0812">Transmembrane</keyword>
<dbReference type="PANTHER" id="PTHR30441">
    <property type="entry name" value="DUF748 DOMAIN-CONTAINING PROTEIN"/>
    <property type="match status" value="1"/>
</dbReference>
<name>A0A5R9H0T3_9PROT</name>
<dbReference type="InterPro" id="IPR025263">
    <property type="entry name" value="YhdP_central"/>
</dbReference>
<keyword evidence="5" id="KW-1185">Reference proteome</keyword>
<keyword evidence="2" id="KW-1133">Transmembrane helix</keyword>
<sequence>MSGTAEMMKRALASCRRVFLLVTLILSMFAGWLYWQAPGLNSIRPDIEHFLQQQLDLKELQLGQLSWYWAGSLWIQAEHLDFTSRDETLAYHNGHAAIRVALTDLLSGEVSPDSIRLSGGRLDLVYTNTATALPASLLVLDNVELAWSSGQWRGSIPHVQLTMNGSTRSLDLFAPSVKLSGQLDRDGLPHRLELHCNQLDWLPAELRERIQGGAPEGTITLQRTGPRSWQTELAMASSATTVIIPADGYHYPLNHLEAGLNIITTEADAMAPASIEIGRLHWSLGDNSIMATGNWKQGKLTLQAESSQLAMPLIWSWMEGAGDEEWRHWLTLMHSGHAHKASAQMTLQWEHPFTGWPTDSAIDAMRYHVHADIEDADIALGISTDALAHTRGQVDLDQDGMHASIITTELPGSLGHSSGDLYIPWDTLLLQVSGRVNADVEGLLHWFQPDAAAGWQWHGSRAEGNFSFLWDTSESEPREANALLKPSGTWLVSMNNQEFTLTGGEMLWNKSSGIELHDVNIAGKYLNASLSLSATPPAREAVSPPPATERAPSEGTDSNSEQSNKPQWQLKTLDAQLQGPMGPLLTSFQVPVSNVDGSLRSELHYNGQWSGSVDMQDASWEHLLGSEKKMGEPFSLNYQGQLNLSGETPSIELSQLQSQGNAIKLHGGSVSINRQRMKAQLKELHTASFSGSLDIVVPFDDKPWQANMHATFLNRNALPNTLDHPEQMTDKRWVLHALIDHFDWEEASMTGVKLDLSSEQGSIGKVEAATVHTSQIEIRDIEARFTLPGQGRVELRKFVAAVEKQHLMMSATLSPETDGGMRWSGFAELEGDFGHLIKLGGLSERFLGGKGHLLFSGQGLILKEQPWWQGLDGRLRMRVDDGRILEGGTLTTLLAVINLSKLPALLLGKRDDLSGPGIKYDRLQMEAIIQNQDIHIRNVAMRSTAFDLIGHGAMDIDQASIDLYLVARPLQNLDAVLAKVPLLRDLIGGASHSLMRKVYHMVGPFTNATVEEVKPEQAGMASPGLIERMLAIPNDWFGSDKPLQQP</sequence>
<feature type="transmembrane region" description="Helical" evidence="2">
    <location>
        <begin position="18"/>
        <end position="35"/>
    </location>
</feature>
<proteinExistence type="predicted"/>
<feature type="domain" description="YhdP central" evidence="3">
    <location>
        <begin position="594"/>
        <end position="966"/>
    </location>
</feature>
<dbReference type="EMBL" id="VBRY01000002">
    <property type="protein sequence ID" value="TLS68604.1"/>
    <property type="molecule type" value="Genomic_DNA"/>
</dbReference>
<reference evidence="4 5" key="1">
    <citation type="journal article" date="2019" name="Appl. Environ. Microbiol.">
        <title>Environmental Evidence and Genomic Insight of Iron-oxidizing Bacteria Preference Towards More Corrosion Resistant Stainless Steel at Higher Salinities.</title>
        <authorList>
            <person name="Garrison C.E."/>
            <person name="Price K.A."/>
            <person name="Field E.K."/>
        </authorList>
    </citation>
    <scope>NUCLEOTIDE SEQUENCE [LARGE SCALE GENOMIC DNA]</scope>
    <source>
        <strain evidence="4 5">P3</strain>
    </source>
</reference>
<dbReference type="InterPro" id="IPR052894">
    <property type="entry name" value="AsmA-related"/>
</dbReference>
<dbReference type="GO" id="GO:0090313">
    <property type="term" value="P:regulation of protein targeting to membrane"/>
    <property type="evidence" value="ECO:0007669"/>
    <property type="project" value="TreeGrafter"/>
</dbReference>
<dbReference type="AlphaFoldDB" id="A0A5R9H0T3"/>
<dbReference type="GO" id="GO:0005886">
    <property type="term" value="C:plasma membrane"/>
    <property type="evidence" value="ECO:0007669"/>
    <property type="project" value="TreeGrafter"/>
</dbReference>
<evidence type="ECO:0000259" key="3">
    <source>
        <dbReference type="Pfam" id="PF13116"/>
    </source>
</evidence>
<feature type="region of interest" description="Disordered" evidence="1">
    <location>
        <begin position="535"/>
        <end position="566"/>
    </location>
</feature>
<evidence type="ECO:0000313" key="4">
    <source>
        <dbReference type="EMBL" id="TLS68604.1"/>
    </source>
</evidence>
<evidence type="ECO:0000313" key="5">
    <source>
        <dbReference type="Proteomes" id="UP000306585"/>
    </source>
</evidence>
<accession>A0A5R9H0T3</accession>
<protein>
    <recommendedName>
        <fullName evidence="3">YhdP central domain-containing protein</fullName>
    </recommendedName>
</protein>